<dbReference type="EMBL" id="SRLO01000031">
    <property type="protein sequence ID" value="TNN83721.1"/>
    <property type="molecule type" value="Genomic_DNA"/>
</dbReference>
<evidence type="ECO:0000313" key="2">
    <source>
        <dbReference type="EMBL" id="TNN83721.1"/>
    </source>
</evidence>
<accession>A0A4Z2J196</accession>
<dbReference type="Proteomes" id="UP000314294">
    <property type="component" value="Unassembled WGS sequence"/>
</dbReference>
<name>A0A4Z2J196_9TELE</name>
<evidence type="ECO:0000256" key="1">
    <source>
        <dbReference type="SAM" id="MobiDB-lite"/>
    </source>
</evidence>
<feature type="region of interest" description="Disordered" evidence="1">
    <location>
        <begin position="1"/>
        <end position="51"/>
    </location>
</feature>
<reference evidence="2 3" key="1">
    <citation type="submission" date="2019-03" db="EMBL/GenBank/DDBJ databases">
        <title>First draft genome of Liparis tanakae, snailfish: a comprehensive survey of snailfish specific genes.</title>
        <authorList>
            <person name="Kim W."/>
            <person name="Song I."/>
            <person name="Jeong J.-H."/>
            <person name="Kim D."/>
            <person name="Kim S."/>
            <person name="Ryu S."/>
            <person name="Song J.Y."/>
            <person name="Lee S.K."/>
        </authorList>
    </citation>
    <scope>NUCLEOTIDE SEQUENCE [LARGE SCALE GENOMIC DNA]</scope>
    <source>
        <tissue evidence="2">Muscle</tissue>
    </source>
</reference>
<protein>
    <submittedName>
        <fullName evidence="2">Uncharacterized protein</fullName>
    </submittedName>
</protein>
<organism evidence="2 3">
    <name type="scientific">Liparis tanakae</name>
    <name type="common">Tanaka's snailfish</name>
    <dbReference type="NCBI Taxonomy" id="230148"/>
    <lineage>
        <taxon>Eukaryota</taxon>
        <taxon>Metazoa</taxon>
        <taxon>Chordata</taxon>
        <taxon>Craniata</taxon>
        <taxon>Vertebrata</taxon>
        <taxon>Euteleostomi</taxon>
        <taxon>Actinopterygii</taxon>
        <taxon>Neopterygii</taxon>
        <taxon>Teleostei</taxon>
        <taxon>Neoteleostei</taxon>
        <taxon>Acanthomorphata</taxon>
        <taxon>Eupercaria</taxon>
        <taxon>Perciformes</taxon>
        <taxon>Cottioidei</taxon>
        <taxon>Cottales</taxon>
        <taxon>Liparidae</taxon>
        <taxon>Liparis</taxon>
    </lineage>
</organism>
<evidence type="ECO:0000313" key="3">
    <source>
        <dbReference type="Proteomes" id="UP000314294"/>
    </source>
</evidence>
<keyword evidence="3" id="KW-1185">Reference proteome</keyword>
<proteinExistence type="predicted"/>
<sequence length="84" mass="9584">MSYDSAEGSRPGSERRKNEKHRSQFFVSTGVFHTERRKSTVSHDTARSHTEADSITFWAPPTSFTRSSPIISTCRRRLLKGNII</sequence>
<gene>
    <name evidence="2" type="ORF">EYF80_005897</name>
</gene>
<comment type="caution">
    <text evidence="2">The sequence shown here is derived from an EMBL/GenBank/DDBJ whole genome shotgun (WGS) entry which is preliminary data.</text>
</comment>
<dbReference type="AlphaFoldDB" id="A0A4Z2J196"/>